<organism evidence="1 2">
    <name type="scientific">Lysinibacillus halotolerans</name>
    <dbReference type="NCBI Taxonomy" id="1368476"/>
    <lineage>
        <taxon>Bacteria</taxon>
        <taxon>Bacillati</taxon>
        <taxon>Bacillota</taxon>
        <taxon>Bacilli</taxon>
        <taxon>Bacillales</taxon>
        <taxon>Bacillaceae</taxon>
        <taxon>Lysinibacillus</taxon>
    </lineage>
</organism>
<dbReference type="OrthoDB" id="6636929at2"/>
<accession>A0A3M8HC16</accession>
<sequence>MEYDSQFNFVGGQIAHDGTLLLIESSLEELDFFNRPVPKNDWTIRIINGETIETVILPHVPLMPTEVDLFSDGTLLLVQGRCVKDGDYVERNARRYNQNGQLIDAFTLGDGINQVQIDEKDTIWVSYFDEGVFGNFGWEEPMGSDGLIAYTQNGEKFWGAQHYDICDCYAMNVVSSKEVYFYYYDDFWFVQLSDLKEVQRNRIEGSPMIHQFLVDEEGIIGQLDQSTLIRYRLKGKTFASKDKVQFVDETGKRVLGHTFMRGNYLYICGKDGIYRK</sequence>
<gene>
    <name evidence="1" type="ORF">EC501_07370</name>
</gene>
<proteinExistence type="predicted"/>
<protein>
    <submittedName>
        <fullName evidence="1">Uncharacterized protein</fullName>
    </submittedName>
</protein>
<name>A0A3M8HC16_9BACI</name>
<dbReference type="AlphaFoldDB" id="A0A3M8HC16"/>
<dbReference type="EMBL" id="RHLQ01000014">
    <property type="protein sequence ID" value="RNC99600.1"/>
    <property type="molecule type" value="Genomic_DNA"/>
</dbReference>
<dbReference type="Proteomes" id="UP000279909">
    <property type="component" value="Unassembled WGS sequence"/>
</dbReference>
<comment type="caution">
    <text evidence="1">The sequence shown here is derived from an EMBL/GenBank/DDBJ whole genome shotgun (WGS) entry which is preliminary data.</text>
</comment>
<evidence type="ECO:0000313" key="2">
    <source>
        <dbReference type="Proteomes" id="UP000279909"/>
    </source>
</evidence>
<evidence type="ECO:0000313" key="1">
    <source>
        <dbReference type="EMBL" id="RNC99600.1"/>
    </source>
</evidence>
<reference evidence="1 2" key="1">
    <citation type="journal article" date="2014" name="Int. J. Syst. Evol. Microbiol.">
        <title>Lysinibacillus halotolerans sp. nov., isolated from saline-alkaline soil.</title>
        <authorList>
            <person name="Kong D."/>
            <person name="Wang Y."/>
            <person name="Zhao B."/>
            <person name="Li Y."/>
            <person name="Song J."/>
            <person name="Zhai Y."/>
            <person name="Zhang C."/>
            <person name="Wang H."/>
            <person name="Chen X."/>
            <person name="Zhao B."/>
            <person name="Ruan Z."/>
        </authorList>
    </citation>
    <scope>NUCLEOTIDE SEQUENCE [LARGE SCALE GENOMIC DNA]</scope>
    <source>
        <strain evidence="1 2">MCCC 1A12703</strain>
    </source>
</reference>
<keyword evidence="2" id="KW-1185">Reference proteome</keyword>
<dbReference type="SUPFAM" id="SSF63825">
    <property type="entry name" value="YWTD domain"/>
    <property type="match status" value="1"/>
</dbReference>